<sequence length="70" mass="8110">MIVVFCFTISATSLLFPDFIIVIVIDNKIQISKKGKKEHIFRDIKIMRLSDIHAFTEYICKISEEKMATS</sequence>
<name>A0A0L8FZ57_OCTBM</name>
<dbReference type="AlphaFoldDB" id="A0A0L8FZ57"/>
<dbReference type="EMBL" id="KQ425078">
    <property type="protein sequence ID" value="KOF69973.1"/>
    <property type="molecule type" value="Genomic_DNA"/>
</dbReference>
<reference evidence="1" key="1">
    <citation type="submission" date="2015-07" db="EMBL/GenBank/DDBJ databases">
        <title>MeaNS - Measles Nucleotide Surveillance Program.</title>
        <authorList>
            <person name="Tran T."/>
            <person name="Druce J."/>
        </authorList>
    </citation>
    <scope>NUCLEOTIDE SEQUENCE</scope>
    <source>
        <strain evidence="1">UCB-OBI-ISO-001</strain>
        <tissue evidence="1">Gonad</tissue>
    </source>
</reference>
<gene>
    <name evidence="1" type="ORF">OCBIM_22003738mg</name>
</gene>
<accession>A0A0L8FZ57</accession>
<organism evidence="1">
    <name type="scientific">Octopus bimaculoides</name>
    <name type="common">California two-spotted octopus</name>
    <dbReference type="NCBI Taxonomy" id="37653"/>
    <lineage>
        <taxon>Eukaryota</taxon>
        <taxon>Metazoa</taxon>
        <taxon>Spiralia</taxon>
        <taxon>Lophotrochozoa</taxon>
        <taxon>Mollusca</taxon>
        <taxon>Cephalopoda</taxon>
        <taxon>Coleoidea</taxon>
        <taxon>Octopodiformes</taxon>
        <taxon>Octopoda</taxon>
        <taxon>Incirrata</taxon>
        <taxon>Octopodidae</taxon>
        <taxon>Octopus</taxon>
    </lineage>
</organism>
<protein>
    <submittedName>
        <fullName evidence="1">Uncharacterized protein</fullName>
    </submittedName>
</protein>
<evidence type="ECO:0000313" key="1">
    <source>
        <dbReference type="EMBL" id="KOF69973.1"/>
    </source>
</evidence>
<proteinExistence type="predicted"/>